<keyword evidence="2" id="KW-1185">Reference proteome</keyword>
<dbReference type="EMBL" id="LLZU01000039">
    <property type="protein sequence ID" value="KRV46480.1"/>
    <property type="molecule type" value="Genomic_DNA"/>
</dbReference>
<sequence length="463" mass="50329">MRDASPGPAYPAEPFLQRLTAAGSDLGGQLGRCLDQPLRRYLAGLVPRAGTGHAGHLGRLATALVRWLGERGVTDPDGVADHLLRVPVIQQADHANLLLDRETFLNNYLFHLACSHAGARVMVVSQCSTVSCLSRRVPVTGPVFLRTRGSLYRVFPFSKRRYKDSTFCCLPPPLTMTLERLEGDGPAAADDPVLGSLVGRVWPDPAEAYRRCNEEIWSSLALDHSVRRVAVDESLAAECAADHLLDPASPLRHVVFDPRVRRAFLGVKRELVARPDNLAVNRAAPDFFWVRRGSRLHPVVLREEGGTAVMVVETDGAAVPVPFAPRPVAAALRAGVLHTDRVLAYLVRCLLPGVVAVGGTSQQDYVRLYVRLLTETHRRVPFLDAAEVATVTTPGLSRLGGMPLLHLDHPATLPLTHLSPTTDLAAVARQVLDQRVGHTIGTLSCARYFDEALARSEAVEAHA</sequence>
<reference evidence="1 2" key="1">
    <citation type="submission" date="2015-10" db="EMBL/GenBank/DDBJ databases">
        <title>Draft genome sequence of pyrrolomycin-producing Streptomyces vitaminophilus.</title>
        <authorList>
            <person name="Graham D.E."/>
            <person name="Mahan K.M."/>
            <person name="Klingeman D.M."/>
            <person name="Hettich R.L."/>
            <person name="Parry R.J."/>
        </authorList>
    </citation>
    <scope>NUCLEOTIDE SEQUENCE [LARGE SCALE GENOMIC DNA]</scope>
    <source>
        <strain evidence="1 2">ATCC 31673</strain>
    </source>
</reference>
<name>A0A0T6LK72_WENVI</name>
<accession>A0A0T6LK72</accession>
<proteinExistence type="predicted"/>
<dbReference type="AlphaFoldDB" id="A0A0T6LK72"/>
<evidence type="ECO:0000313" key="1">
    <source>
        <dbReference type="EMBL" id="KRV46480.1"/>
    </source>
</evidence>
<dbReference type="RefSeq" id="WP_018386565.1">
    <property type="nucleotide sequence ID" value="NZ_LLZU01000039.1"/>
</dbReference>
<evidence type="ECO:0000313" key="2">
    <source>
        <dbReference type="Proteomes" id="UP000050867"/>
    </source>
</evidence>
<gene>
    <name evidence="1" type="ORF">AQ490_11315</name>
</gene>
<protein>
    <submittedName>
        <fullName evidence="1">Uncharacterized protein</fullName>
    </submittedName>
</protein>
<comment type="caution">
    <text evidence="1">The sequence shown here is derived from an EMBL/GenBank/DDBJ whole genome shotgun (WGS) entry which is preliminary data.</text>
</comment>
<dbReference type="STRING" id="76728.AQ490_11315"/>
<dbReference type="Proteomes" id="UP000050867">
    <property type="component" value="Unassembled WGS sequence"/>
</dbReference>
<dbReference type="OrthoDB" id="9801717at2"/>
<dbReference type="eggNOG" id="ENOG503141K">
    <property type="taxonomic scope" value="Bacteria"/>
</dbReference>
<organism evidence="1 2">
    <name type="scientific">Wenjunlia vitaminophila</name>
    <name type="common">Streptomyces vitaminophilus</name>
    <dbReference type="NCBI Taxonomy" id="76728"/>
    <lineage>
        <taxon>Bacteria</taxon>
        <taxon>Bacillati</taxon>
        <taxon>Actinomycetota</taxon>
        <taxon>Actinomycetes</taxon>
        <taxon>Kitasatosporales</taxon>
        <taxon>Streptomycetaceae</taxon>
        <taxon>Wenjunlia</taxon>
    </lineage>
</organism>